<gene>
    <name evidence="2" type="ORF">CH63R_10233</name>
</gene>
<proteinExistence type="predicted"/>
<keyword evidence="3" id="KW-1185">Reference proteome</keyword>
<feature type="region of interest" description="Disordered" evidence="1">
    <location>
        <begin position="1"/>
        <end position="81"/>
    </location>
</feature>
<dbReference type="RefSeq" id="XP_018154631.1">
    <property type="nucleotide sequence ID" value="XM_018305207.1"/>
</dbReference>
<dbReference type="AlphaFoldDB" id="A0A1B7Y255"/>
<evidence type="ECO:0000256" key="1">
    <source>
        <dbReference type="SAM" id="MobiDB-lite"/>
    </source>
</evidence>
<dbReference type="KEGG" id="chig:CH63R_10233"/>
<name>A0A1B7Y255_COLHI</name>
<feature type="compositionally biased region" description="Basic and acidic residues" evidence="1">
    <location>
        <begin position="51"/>
        <end position="60"/>
    </location>
</feature>
<reference evidence="3" key="1">
    <citation type="journal article" date="2017" name="BMC Genomics">
        <title>Gapless genome assembly of Colletotrichum higginsianum reveals chromosome structure and association of transposable elements with secondary metabolite gene clusters.</title>
        <authorList>
            <person name="Dallery J.-F."/>
            <person name="Lapalu N."/>
            <person name="Zampounis A."/>
            <person name="Pigne S."/>
            <person name="Luyten I."/>
            <person name="Amselem J."/>
            <person name="Wittenberg A.H.J."/>
            <person name="Zhou S."/>
            <person name="de Queiroz M.V."/>
            <person name="Robin G.P."/>
            <person name="Auger A."/>
            <person name="Hainaut M."/>
            <person name="Henrissat B."/>
            <person name="Kim K.-T."/>
            <person name="Lee Y.-H."/>
            <person name="Lespinet O."/>
            <person name="Schwartz D.C."/>
            <person name="Thon M.R."/>
            <person name="O'Connell R.J."/>
        </authorList>
    </citation>
    <scope>NUCLEOTIDE SEQUENCE [LARGE SCALE GENOMIC DNA]</scope>
    <source>
        <strain evidence="3">IMI 349063</strain>
    </source>
</reference>
<feature type="compositionally biased region" description="Basic and acidic residues" evidence="1">
    <location>
        <begin position="1"/>
        <end position="18"/>
    </location>
</feature>
<comment type="caution">
    <text evidence="2">The sequence shown here is derived from an EMBL/GenBank/DDBJ whole genome shotgun (WGS) entry which is preliminary data.</text>
</comment>
<protein>
    <submittedName>
        <fullName evidence="2">Uncharacterized protein</fullName>
    </submittedName>
</protein>
<dbReference type="GeneID" id="28869314"/>
<organism evidence="2 3">
    <name type="scientific">Colletotrichum higginsianum (strain IMI 349063)</name>
    <name type="common">Crucifer anthracnose fungus</name>
    <dbReference type="NCBI Taxonomy" id="759273"/>
    <lineage>
        <taxon>Eukaryota</taxon>
        <taxon>Fungi</taxon>
        <taxon>Dikarya</taxon>
        <taxon>Ascomycota</taxon>
        <taxon>Pezizomycotina</taxon>
        <taxon>Sordariomycetes</taxon>
        <taxon>Hypocreomycetidae</taxon>
        <taxon>Glomerellales</taxon>
        <taxon>Glomerellaceae</taxon>
        <taxon>Colletotrichum</taxon>
        <taxon>Colletotrichum destructivum species complex</taxon>
    </lineage>
</organism>
<dbReference type="EMBL" id="LTAN01000007">
    <property type="protein sequence ID" value="OBR06113.1"/>
    <property type="molecule type" value="Genomic_DNA"/>
</dbReference>
<accession>A0A1B7Y255</accession>
<evidence type="ECO:0000313" key="3">
    <source>
        <dbReference type="Proteomes" id="UP000092177"/>
    </source>
</evidence>
<dbReference type="VEuPathDB" id="FungiDB:CH63R_10233"/>
<evidence type="ECO:0000313" key="2">
    <source>
        <dbReference type="EMBL" id="OBR06113.1"/>
    </source>
</evidence>
<sequence length="166" mass="18355">MAESTESNKDNGIQDHTPHRLSTIEEASQEPPQASGNDTPKYDEDGFLEDQQVKNHKLTEYEQTASNVGPHGTRQGAITNGTADTVLYGNWEQDNNLQDLDRASSLSQPTPHLIPMVLTPTKAPETVIRFGYHGFYAEYDTTDSGSYSSSIHEGIKRLLPTCFESP</sequence>
<dbReference type="Proteomes" id="UP000092177">
    <property type="component" value="Unassembled WGS sequence"/>
</dbReference>